<gene>
    <name evidence="1" type="ORF">TPAB3V08_LOCUS3933</name>
</gene>
<accession>A0ABN7NML1</accession>
<organism evidence="1 2">
    <name type="scientific">Timema podura</name>
    <name type="common">Walking stick</name>
    <dbReference type="NCBI Taxonomy" id="61482"/>
    <lineage>
        <taxon>Eukaryota</taxon>
        <taxon>Metazoa</taxon>
        <taxon>Ecdysozoa</taxon>
        <taxon>Arthropoda</taxon>
        <taxon>Hexapoda</taxon>
        <taxon>Insecta</taxon>
        <taxon>Pterygota</taxon>
        <taxon>Neoptera</taxon>
        <taxon>Polyneoptera</taxon>
        <taxon>Phasmatodea</taxon>
        <taxon>Timematodea</taxon>
        <taxon>Timematoidea</taxon>
        <taxon>Timematidae</taxon>
        <taxon>Timema</taxon>
    </lineage>
</organism>
<evidence type="ECO:0000313" key="1">
    <source>
        <dbReference type="EMBL" id="CAG2056950.1"/>
    </source>
</evidence>
<reference evidence="1" key="1">
    <citation type="submission" date="2021-03" db="EMBL/GenBank/DDBJ databases">
        <authorList>
            <person name="Tran Van P."/>
        </authorList>
    </citation>
    <scope>NUCLEOTIDE SEQUENCE</scope>
</reference>
<protein>
    <submittedName>
        <fullName evidence="1">Uncharacterized protein</fullName>
    </submittedName>
</protein>
<comment type="caution">
    <text evidence="1">The sequence shown here is derived from an EMBL/GenBank/DDBJ whole genome shotgun (WGS) entry which is preliminary data.</text>
</comment>
<proteinExistence type="predicted"/>
<name>A0ABN7NML1_TIMPD</name>
<dbReference type="EMBL" id="CAJPIN010004636">
    <property type="protein sequence ID" value="CAG2056950.1"/>
    <property type="molecule type" value="Genomic_DNA"/>
</dbReference>
<evidence type="ECO:0000313" key="2">
    <source>
        <dbReference type="Proteomes" id="UP001153148"/>
    </source>
</evidence>
<sequence>MIVRQARLYTNSIENKAPSFSHFPYGILFDSCPEHGGILASVRSENVNSLWQDKPIPFSLTYPQIQACGELEGGRGHVFQFQQVVILEFLEPATDGVRGHSRNGLKGLRV</sequence>
<dbReference type="Proteomes" id="UP001153148">
    <property type="component" value="Unassembled WGS sequence"/>
</dbReference>
<keyword evidence="2" id="KW-1185">Reference proteome</keyword>